<keyword evidence="4 8" id="KW-0547">Nucleotide-binding</keyword>
<dbReference type="Proteomes" id="UP001144372">
    <property type="component" value="Unassembled WGS sequence"/>
</dbReference>
<keyword evidence="1 8" id="KW-0963">Cytoplasm</keyword>
<feature type="binding site" evidence="8">
    <location>
        <position position="93"/>
    </location>
    <ligand>
        <name>GTP</name>
        <dbReference type="ChEBI" id="CHEBI:37565"/>
    </ligand>
</feature>
<dbReference type="InterPro" id="IPR029044">
    <property type="entry name" value="Nucleotide-diphossugar_trans"/>
</dbReference>
<protein>
    <recommendedName>
        <fullName evidence="8">Probable molybdenum cofactor guanylyltransferase</fullName>
        <shortName evidence="8">MoCo guanylyltransferase</shortName>
        <ecNumber evidence="8">2.7.7.77</ecNumber>
    </recommendedName>
    <alternativeName>
        <fullName evidence="8">GTP:molybdopterin guanylyltransferase</fullName>
    </alternativeName>
    <alternativeName>
        <fullName evidence="8">Mo-MPT guanylyltransferase</fullName>
    </alternativeName>
    <alternativeName>
        <fullName evidence="8">Molybdopterin guanylyltransferase</fullName>
    </alternativeName>
    <alternativeName>
        <fullName evidence="8">Molybdopterin-guanine dinucleotide synthase</fullName>
        <shortName evidence="8">MGD synthase</shortName>
    </alternativeName>
</protein>
<dbReference type="GO" id="GO:0006777">
    <property type="term" value="P:Mo-molybdopterin cofactor biosynthetic process"/>
    <property type="evidence" value="ECO:0007669"/>
    <property type="project" value="UniProtKB-KW"/>
</dbReference>
<dbReference type="GO" id="GO:0046872">
    <property type="term" value="F:metal ion binding"/>
    <property type="evidence" value="ECO:0007669"/>
    <property type="project" value="UniProtKB-KW"/>
</dbReference>
<dbReference type="Pfam" id="PF12804">
    <property type="entry name" value="NTP_transf_3"/>
    <property type="match status" value="1"/>
</dbReference>
<dbReference type="EC" id="2.7.7.77" evidence="8"/>
<dbReference type="GO" id="GO:0005737">
    <property type="term" value="C:cytoplasm"/>
    <property type="evidence" value="ECO:0007669"/>
    <property type="project" value="UniProtKB-SubCell"/>
</dbReference>
<comment type="caution">
    <text evidence="10">The sequence shown here is derived from an EMBL/GenBank/DDBJ whole genome shotgun (WGS) entry which is preliminary data.</text>
</comment>
<evidence type="ECO:0000313" key="11">
    <source>
        <dbReference type="Proteomes" id="UP001144372"/>
    </source>
</evidence>
<feature type="binding site" evidence="8">
    <location>
        <position position="93"/>
    </location>
    <ligand>
        <name>Mg(2+)</name>
        <dbReference type="ChEBI" id="CHEBI:18420"/>
    </ligand>
</feature>
<dbReference type="InterPro" id="IPR013482">
    <property type="entry name" value="Molybde_CF_guanTrfase"/>
</dbReference>
<name>A0A9W6FVR4_9BACT</name>
<dbReference type="CDD" id="cd02503">
    <property type="entry name" value="MobA"/>
    <property type="match status" value="1"/>
</dbReference>
<dbReference type="GO" id="GO:0005525">
    <property type="term" value="F:GTP binding"/>
    <property type="evidence" value="ECO:0007669"/>
    <property type="project" value="UniProtKB-UniRule"/>
</dbReference>
<dbReference type="EMBL" id="BSDR01000001">
    <property type="protein sequence ID" value="GLI35855.1"/>
    <property type="molecule type" value="Genomic_DNA"/>
</dbReference>
<feature type="binding site" evidence="8">
    <location>
        <position position="68"/>
    </location>
    <ligand>
        <name>GTP</name>
        <dbReference type="ChEBI" id="CHEBI:37565"/>
    </ligand>
</feature>
<comment type="domain">
    <text evidence="8">The N-terminal domain determines nucleotide recognition and specific binding, while the C-terminal domain determines the specific binding to the target protein.</text>
</comment>
<evidence type="ECO:0000256" key="5">
    <source>
        <dbReference type="ARBA" id="ARBA00022842"/>
    </source>
</evidence>
<feature type="domain" description="MobA-like NTP transferase" evidence="9">
    <location>
        <begin position="4"/>
        <end position="151"/>
    </location>
</feature>
<evidence type="ECO:0000256" key="2">
    <source>
        <dbReference type="ARBA" id="ARBA00022679"/>
    </source>
</evidence>
<accession>A0A9W6FVR4</accession>
<evidence type="ECO:0000256" key="8">
    <source>
        <dbReference type="HAMAP-Rule" id="MF_00316"/>
    </source>
</evidence>
<comment type="function">
    <text evidence="8">Transfers a GMP moiety from GTP to Mo-molybdopterin (Mo-MPT) cofactor (Moco or molybdenum cofactor) to form Mo-molybdopterin guanine dinucleotide (Mo-MGD) cofactor.</text>
</comment>
<evidence type="ECO:0000256" key="3">
    <source>
        <dbReference type="ARBA" id="ARBA00022723"/>
    </source>
</evidence>
<evidence type="ECO:0000259" key="9">
    <source>
        <dbReference type="Pfam" id="PF12804"/>
    </source>
</evidence>
<comment type="caution">
    <text evidence="8">Lacks conserved residue(s) required for the propagation of feature annotation.</text>
</comment>
<dbReference type="RefSeq" id="WP_281795939.1">
    <property type="nucleotide sequence ID" value="NZ_BSDR01000001.1"/>
</dbReference>
<gene>
    <name evidence="8 10" type="primary">mobA</name>
    <name evidence="10" type="ORF">DAMNIGENAA_32880</name>
</gene>
<evidence type="ECO:0000256" key="4">
    <source>
        <dbReference type="ARBA" id="ARBA00022741"/>
    </source>
</evidence>
<keyword evidence="3 8" id="KW-0479">Metal-binding</keyword>
<keyword evidence="11" id="KW-1185">Reference proteome</keyword>
<keyword evidence="2 8" id="KW-0808">Transferase</keyword>
<evidence type="ECO:0000256" key="7">
    <source>
        <dbReference type="ARBA" id="ARBA00023150"/>
    </source>
</evidence>
<comment type="similarity">
    <text evidence="8">Belongs to the MobA family.</text>
</comment>
<dbReference type="PANTHER" id="PTHR19136:SF81">
    <property type="entry name" value="MOLYBDENUM COFACTOR GUANYLYLTRANSFERASE"/>
    <property type="match status" value="1"/>
</dbReference>
<keyword evidence="10" id="KW-0548">Nucleotidyltransferase</keyword>
<dbReference type="GO" id="GO:0061603">
    <property type="term" value="F:molybdenum cofactor guanylyltransferase activity"/>
    <property type="evidence" value="ECO:0007669"/>
    <property type="project" value="UniProtKB-EC"/>
</dbReference>
<keyword evidence="5 8" id="KW-0460">Magnesium</keyword>
<evidence type="ECO:0000313" key="10">
    <source>
        <dbReference type="EMBL" id="GLI35855.1"/>
    </source>
</evidence>
<organism evidence="10 11">
    <name type="scientific">Desulforhabdus amnigena</name>
    <dbReference type="NCBI Taxonomy" id="40218"/>
    <lineage>
        <taxon>Bacteria</taxon>
        <taxon>Pseudomonadati</taxon>
        <taxon>Thermodesulfobacteriota</taxon>
        <taxon>Syntrophobacteria</taxon>
        <taxon>Syntrophobacterales</taxon>
        <taxon>Syntrophobacteraceae</taxon>
        <taxon>Desulforhabdus</taxon>
    </lineage>
</organism>
<dbReference type="SUPFAM" id="SSF53448">
    <property type="entry name" value="Nucleotide-diphospho-sugar transferases"/>
    <property type="match status" value="1"/>
</dbReference>
<comment type="catalytic activity">
    <reaction evidence="8">
        <text>Mo-molybdopterin + GTP + H(+) = Mo-molybdopterin guanine dinucleotide + diphosphate</text>
        <dbReference type="Rhea" id="RHEA:34243"/>
        <dbReference type="ChEBI" id="CHEBI:15378"/>
        <dbReference type="ChEBI" id="CHEBI:33019"/>
        <dbReference type="ChEBI" id="CHEBI:37565"/>
        <dbReference type="ChEBI" id="CHEBI:71302"/>
        <dbReference type="ChEBI" id="CHEBI:71310"/>
        <dbReference type="EC" id="2.7.7.77"/>
    </reaction>
</comment>
<dbReference type="HAMAP" id="MF_00316">
    <property type="entry name" value="MobA"/>
    <property type="match status" value="1"/>
</dbReference>
<dbReference type="Gene3D" id="3.90.550.10">
    <property type="entry name" value="Spore Coat Polysaccharide Biosynthesis Protein SpsA, Chain A"/>
    <property type="match status" value="1"/>
</dbReference>
<evidence type="ECO:0000256" key="1">
    <source>
        <dbReference type="ARBA" id="ARBA00022490"/>
    </source>
</evidence>
<evidence type="ECO:0000256" key="6">
    <source>
        <dbReference type="ARBA" id="ARBA00023134"/>
    </source>
</evidence>
<sequence>MLTGAILAGGRSSRFGRNKAIEIFRGKRLIDWGIDSIRPFCDPILVVANDLSLYFDVHATLVRDILSDQGPLGGIYTALLFSPHDWVFARATDMPFLVPELLTTMLGMRGNFDAVVPLLDGWYEPLFALYHRRCFPLIADVLETDERKIISFYKKIKVREVTERRWRTVDPQGLSFKNVNTPEDLDSL</sequence>
<comment type="cofactor">
    <cofactor evidence="8">
        <name>Mg(2+)</name>
        <dbReference type="ChEBI" id="CHEBI:18420"/>
    </cofactor>
</comment>
<feature type="binding site" evidence="8">
    <location>
        <begin position="7"/>
        <end position="9"/>
    </location>
    <ligand>
        <name>GTP</name>
        <dbReference type="ChEBI" id="CHEBI:37565"/>
    </ligand>
</feature>
<proteinExistence type="inferred from homology"/>
<dbReference type="InterPro" id="IPR025877">
    <property type="entry name" value="MobA-like_NTP_Trfase"/>
</dbReference>
<dbReference type="AlphaFoldDB" id="A0A9W6FVR4"/>
<dbReference type="PANTHER" id="PTHR19136">
    <property type="entry name" value="MOLYBDENUM COFACTOR GUANYLYLTRANSFERASE"/>
    <property type="match status" value="1"/>
</dbReference>
<comment type="subcellular location">
    <subcellularLocation>
        <location evidence="8">Cytoplasm</location>
    </subcellularLocation>
</comment>
<feature type="binding site" evidence="8">
    <location>
        <position position="19"/>
    </location>
    <ligand>
        <name>GTP</name>
        <dbReference type="ChEBI" id="CHEBI:37565"/>
    </ligand>
</feature>
<reference evidence="10" key="1">
    <citation type="submission" date="2022-12" db="EMBL/GenBank/DDBJ databases">
        <title>Reference genome sequencing for broad-spectrum identification of bacterial and archaeal isolates by mass spectrometry.</title>
        <authorList>
            <person name="Sekiguchi Y."/>
            <person name="Tourlousse D.M."/>
        </authorList>
    </citation>
    <scope>NUCLEOTIDE SEQUENCE</scope>
    <source>
        <strain evidence="10">ASRB1</strain>
    </source>
</reference>
<keyword evidence="7 8" id="KW-0501">Molybdenum cofactor biosynthesis</keyword>
<keyword evidence="6 8" id="KW-0342">GTP-binding</keyword>